<dbReference type="Gene3D" id="2.40.10.10">
    <property type="entry name" value="Trypsin-like serine proteases"/>
    <property type="match status" value="1"/>
</dbReference>
<proteinExistence type="inferred from homology"/>
<dbReference type="AlphaFoldDB" id="B4PF05"/>
<evidence type="ECO:0000256" key="6">
    <source>
        <dbReference type="ARBA" id="ARBA00023145"/>
    </source>
</evidence>
<evidence type="ECO:0000256" key="5">
    <source>
        <dbReference type="ARBA" id="ARBA00022825"/>
    </source>
</evidence>
<comment type="similarity">
    <text evidence="1">Belongs to the peptidase S1 family.</text>
</comment>
<dbReference type="PRINTS" id="PR00722">
    <property type="entry name" value="CHYMOTRYPSIN"/>
</dbReference>
<dbReference type="PROSITE" id="PS50240">
    <property type="entry name" value="TRYPSIN_DOM"/>
    <property type="match status" value="1"/>
</dbReference>
<dbReference type="SMART" id="SM00020">
    <property type="entry name" value="Tryp_SPc"/>
    <property type="match status" value="1"/>
</dbReference>
<feature type="domain" description="Peptidase S1" evidence="10">
    <location>
        <begin position="33"/>
        <end position="279"/>
    </location>
</feature>
<dbReference type="CDD" id="cd00190">
    <property type="entry name" value="Tryp_SPc"/>
    <property type="match status" value="1"/>
</dbReference>
<accession>B4PF05</accession>
<dbReference type="PROSITE" id="PS51257">
    <property type="entry name" value="PROKAR_LIPOPROTEIN"/>
    <property type="match status" value="1"/>
</dbReference>
<dbReference type="InterPro" id="IPR009003">
    <property type="entry name" value="Peptidase_S1_PA"/>
</dbReference>
<dbReference type="SUPFAM" id="SSF50494">
    <property type="entry name" value="Trypsin-like serine proteases"/>
    <property type="match status" value="1"/>
</dbReference>
<feature type="transmembrane region" description="Helical" evidence="8">
    <location>
        <begin position="284"/>
        <end position="312"/>
    </location>
</feature>
<evidence type="ECO:0000256" key="4">
    <source>
        <dbReference type="ARBA" id="ARBA00022801"/>
    </source>
</evidence>
<dbReference type="HOGENOM" id="CLU_006842_7_2_1"/>
<dbReference type="InterPro" id="IPR043504">
    <property type="entry name" value="Peptidase_S1_PA_chymotrypsin"/>
</dbReference>
<feature type="transmembrane region" description="Helical" evidence="8">
    <location>
        <begin position="245"/>
        <end position="264"/>
    </location>
</feature>
<protein>
    <submittedName>
        <fullName evidence="11">Uncharacterized protein, isoform A</fullName>
        <ecNumber evidence="11">3.4.21.-</ecNumber>
    </submittedName>
</protein>
<feature type="chain" id="PRO_5002821779" evidence="9">
    <location>
        <begin position="23"/>
        <end position="318"/>
    </location>
</feature>
<keyword evidence="8" id="KW-0472">Membrane</keyword>
<evidence type="ECO:0000256" key="2">
    <source>
        <dbReference type="ARBA" id="ARBA00022670"/>
    </source>
</evidence>
<evidence type="ECO:0000256" key="8">
    <source>
        <dbReference type="SAM" id="Phobius"/>
    </source>
</evidence>
<sequence length="318" mass="35527">MSRQNLLVLLVISFLLLFSCRGHPFENASLTSLNRGKRLSDADFDDEAIELSKFCVSLRSRTADKFFGDNHFCSGVILAPMFVMTSAHCLINKRRVLISSRVLLIVAATLNRLKYIPSTTFVTPVSQIWLPDSFTMRNKQDFGLLKVQKPFPNHNEHISIARLPVHPPLPGLKCKVMGWGRMYKGGPLASYILYIDVEVIDSKRCARMLGVKHMEFVCAVDSDDRTAQQPCGGDWGAPMMSNGTVYGIVTVLSGCGISSLPSLYTNVYSNVNWITEKMISSAGGILIVPAFFRYLIIALMYVAPFCNFLMLFKISKYV</sequence>
<keyword evidence="12" id="KW-1185">Reference proteome</keyword>
<dbReference type="GO" id="GO:0048190">
    <property type="term" value="P:wing disc dorsal/ventral pattern formation"/>
    <property type="evidence" value="ECO:0007669"/>
    <property type="project" value="EnsemblMetazoa"/>
</dbReference>
<name>B4PF05_DROYA</name>
<evidence type="ECO:0000256" key="1">
    <source>
        <dbReference type="ARBA" id="ARBA00007664"/>
    </source>
</evidence>
<keyword evidence="3 9" id="KW-0732">Signal</keyword>
<feature type="transmembrane region" description="Helical" evidence="8">
    <location>
        <begin position="72"/>
        <end position="91"/>
    </location>
</feature>
<dbReference type="GO" id="GO:0006508">
    <property type="term" value="P:proteolysis"/>
    <property type="evidence" value="ECO:0007669"/>
    <property type="project" value="UniProtKB-KW"/>
</dbReference>
<dbReference type="Pfam" id="PF00089">
    <property type="entry name" value="Trypsin"/>
    <property type="match status" value="1"/>
</dbReference>
<dbReference type="InterPro" id="IPR001314">
    <property type="entry name" value="Peptidase_S1A"/>
</dbReference>
<evidence type="ECO:0000313" key="11">
    <source>
        <dbReference type="EMBL" id="EDW93060.1"/>
    </source>
</evidence>
<dbReference type="PANTHER" id="PTHR24276:SF98">
    <property type="entry name" value="FI18310P1-RELATED"/>
    <property type="match status" value="1"/>
</dbReference>
<feature type="signal peptide" evidence="9">
    <location>
        <begin position="1"/>
        <end position="22"/>
    </location>
</feature>
<keyword evidence="6" id="KW-0865">Zymogen</keyword>
<keyword evidence="4 11" id="KW-0378">Hydrolase</keyword>
<reference evidence="11 12" key="1">
    <citation type="journal article" date="2007" name="Nature">
        <title>Evolution of genes and genomes on the Drosophila phylogeny.</title>
        <authorList>
            <consortium name="Drosophila 12 Genomes Consortium"/>
            <person name="Clark A.G."/>
            <person name="Eisen M.B."/>
            <person name="Smith D.R."/>
            <person name="Bergman C.M."/>
            <person name="Oliver B."/>
            <person name="Markow T.A."/>
            <person name="Kaufman T.C."/>
            <person name="Kellis M."/>
            <person name="Gelbart W."/>
            <person name="Iyer V.N."/>
            <person name="Pollard D.A."/>
            <person name="Sackton T.B."/>
            <person name="Larracuente A.M."/>
            <person name="Singh N.D."/>
            <person name="Abad J.P."/>
            <person name="Abt D.N."/>
            <person name="Adryan B."/>
            <person name="Aguade M."/>
            <person name="Akashi H."/>
            <person name="Anderson W.W."/>
            <person name="Aquadro C.F."/>
            <person name="Ardell D.H."/>
            <person name="Arguello R."/>
            <person name="Artieri C.G."/>
            <person name="Barbash D.A."/>
            <person name="Barker D."/>
            <person name="Barsanti P."/>
            <person name="Batterham P."/>
            <person name="Batzoglou S."/>
            <person name="Begun D."/>
            <person name="Bhutkar A."/>
            <person name="Blanco E."/>
            <person name="Bosak S.A."/>
            <person name="Bradley R.K."/>
            <person name="Brand A.D."/>
            <person name="Brent M.R."/>
            <person name="Brooks A.N."/>
            <person name="Brown R.H."/>
            <person name="Butlin R.K."/>
            <person name="Caggese C."/>
            <person name="Calvi B.R."/>
            <person name="Bernardo de Carvalho A."/>
            <person name="Caspi A."/>
            <person name="Castrezana S."/>
            <person name="Celniker S.E."/>
            <person name="Chang J.L."/>
            <person name="Chapple C."/>
            <person name="Chatterji S."/>
            <person name="Chinwalla A."/>
            <person name="Civetta A."/>
            <person name="Clifton S.W."/>
            <person name="Comeron J.M."/>
            <person name="Costello J.C."/>
            <person name="Coyne J.A."/>
            <person name="Daub J."/>
            <person name="David R.G."/>
            <person name="Delcher A.L."/>
            <person name="Delehaunty K."/>
            <person name="Do C.B."/>
            <person name="Ebling H."/>
            <person name="Edwards K."/>
            <person name="Eickbush T."/>
            <person name="Evans J.D."/>
            <person name="Filipski A."/>
            <person name="Findeiss S."/>
            <person name="Freyhult E."/>
            <person name="Fulton L."/>
            <person name="Fulton R."/>
            <person name="Garcia A.C."/>
            <person name="Gardiner A."/>
            <person name="Garfield D.A."/>
            <person name="Garvin B.E."/>
            <person name="Gibson G."/>
            <person name="Gilbert D."/>
            <person name="Gnerre S."/>
            <person name="Godfrey J."/>
            <person name="Good R."/>
            <person name="Gotea V."/>
            <person name="Gravely B."/>
            <person name="Greenberg A.J."/>
            <person name="Griffiths-Jones S."/>
            <person name="Gross S."/>
            <person name="Guigo R."/>
            <person name="Gustafson E.A."/>
            <person name="Haerty W."/>
            <person name="Hahn M.W."/>
            <person name="Halligan D.L."/>
            <person name="Halpern A.L."/>
            <person name="Halter G.M."/>
            <person name="Han M.V."/>
            <person name="Heger A."/>
            <person name="Hillier L."/>
            <person name="Hinrichs A.S."/>
            <person name="Holmes I."/>
            <person name="Hoskins R.A."/>
            <person name="Hubisz M.J."/>
            <person name="Hultmark D."/>
            <person name="Huntley M.A."/>
            <person name="Jaffe D.B."/>
            <person name="Jagadeeshan S."/>
            <person name="Jeck W.R."/>
            <person name="Johnson J."/>
            <person name="Jones C.D."/>
            <person name="Jordan W.C."/>
            <person name="Karpen G.H."/>
            <person name="Kataoka E."/>
            <person name="Keightley P.D."/>
            <person name="Kheradpour P."/>
            <person name="Kirkness E.F."/>
            <person name="Koerich L.B."/>
            <person name="Kristiansen K."/>
            <person name="Kudrna D."/>
            <person name="Kulathinal R.J."/>
            <person name="Kumar S."/>
            <person name="Kwok R."/>
            <person name="Lander E."/>
            <person name="Langley C.H."/>
            <person name="Lapoint R."/>
            <person name="Lazzaro B.P."/>
            <person name="Lee S.J."/>
            <person name="Levesque L."/>
            <person name="Li R."/>
            <person name="Lin C.F."/>
            <person name="Lin M.F."/>
            <person name="Lindblad-Toh K."/>
            <person name="Llopart A."/>
            <person name="Long M."/>
            <person name="Low L."/>
            <person name="Lozovsky E."/>
            <person name="Lu J."/>
            <person name="Luo M."/>
            <person name="Machado C.A."/>
            <person name="Makalowski W."/>
            <person name="Marzo M."/>
            <person name="Matsuda M."/>
            <person name="Matzkin L."/>
            <person name="McAllister B."/>
            <person name="McBride C.S."/>
            <person name="McKernan B."/>
            <person name="McKernan K."/>
            <person name="Mendez-Lago M."/>
            <person name="Minx P."/>
            <person name="Mollenhauer M.U."/>
            <person name="Montooth K."/>
            <person name="Mount S.M."/>
            <person name="Mu X."/>
            <person name="Myers E."/>
            <person name="Negre B."/>
            <person name="Newfeld S."/>
            <person name="Nielsen R."/>
            <person name="Noor M.A."/>
            <person name="O'Grady P."/>
            <person name="Pachter L."/>
            <person name="Papaceit M."/>
            <person name="Parisi M.J."/>
            <person name="Parisi M."/>
            <person name="Parts L."/>
            <person name="Pedersen J.S."/>
            <person name="Pesole G."/>
            <person name="Phillippy A.M."/>
            <person name="Ponting C.P."/>
            <person name="Pop M."/>
            <person name="Porcelli D."/>
            <person name="Powell J.R."/>
            <person name="Prohaska S."/>
            <person name="Pruitt K."/>
            <person name="Puig M."/>
            <person name="Quesneville H."/>
            <person name="Ram K.R."/>
            <person name="Rand D."/>
            <person name="Rasmussen M.D."/>
            <person name="Reed L.K."/>
            <person name="Reenan R."/>
            <person name="Reily A."/>
            <person name="Remington K.A."/>
            <person name="Rieger T.T."/>
            <person name="Ritchie M.G."/>
            <person name="Robin C."/>
            <person name="Rogers Y.H."/>
            <person name="Rohde C."/>
            <person name="Rozas J."/>
            <person name="Rubenfield M.J."/>
            <person name="Ruiz A."/>
            <person name="Russo S."/>
            <person name="Salzberg S.L."/>
            <person name="Sanchez-Gracia A."/>
            <person name="Saranga D.J."/>
            <person name="Sato H."/>
            <person name="Schaeffer S.W."/>
            <person name="Schatz M.C."/>
            <person name="Schlenke T."/>
            <person name="Schwartz R."/>
            <person name="Segarra C."/>
            <person name="Singh R.S."/>
            <person name="Sirot L."/>
            <person name="Sirota M."/>
            <person name="Sisneros N.B."/>
            <person name="Smith C.D."/>
            <person name="Smith T.F."/>
            <person name="Spieth J."/>
            <person name="Stage D.E."/>
            <person name="Stark A."/>
            <person name="Stephan W."/>
            <person name="Strausberg R.L."/>
            <person name="Strempel S."/>
            <person name="Sturgill D."/>
            <person name="Sutton G."/>
            <person name="Sutton G.G."/>
            <person name="Tao W."/>
            <person name="Teichmann S."/>
            <person name="Tobari Y.N."/>
            <person name="Tomimura Y."/>
            <person name="Tsolas J.M."/>
            <person name="Valente V.L."/>
            <person name="Venter E."/>
            <person name="Venter J.C."/>
            <person name="Vicario S."/>
            <person name="Vieira F.G."/>
            <person name="Vilella A.J."/>
            <person name="Villasante A."/>
            <person name="Walenz B."/>
            <person name="Wang J."/>
            <person name="Wasserman M."/>
            <person name="Watts T."/>
            <person name="Wilson D."/>
            <person name="Wilson R.K."/>
            <person name="Wing R.A."/>
            <person name="Wolfner M.F."/>
            <person name="Wong A."/>
            <person name="Wong G.K."/>
            <person name="Wu C.I."/>
            <person name="Wu G."/>
            <person name="Yamamoto D."/>
            <person name="Yang H.P."/>
            <person name="Yang S.P."/>
            <person name="Yorke J.A."/>
            <person name="Yoshida K."/>
            <person name="Zdobnov E."/>
            <person name="Zhang P."/>
            <person name="Zhang Y."/>
            <person name="Zimin A.V."/>
            <person name="Baldwin J."/>
            <person name="Abdouelleil A."/>
            <person name="Abdulkadir J."/>
            <person name="Abebe A."/>
            <person name="Abera B."/>
            <person name="Abreu J."/>
            <person name="Acer S.C."/>
            <person name="Aftuck L."/>
            <person name="Alexander A."/>
            <person name="An P."/>
            <person name="Anderson E."/>
            <person name="Anderson S."/>
            <person name="Arachi H."/>
            <person name="Azer M."/>
            <person name="Bachantsang P."/>
            <person name="Barry A."/>
            <person name="Bayul T."/>
            <person name="Berlin A."/>
            <person name="Bessette D."/>
            <person name="Bloom T."/>
            <person name="Blye J."/>
            <person name="Boguslavskiy L."/>
            <person name="Bonnet C."/>
            <person name="Boukhgalter B."/>
            <person name="Bourzgui I."/>
            <person name="Brown A."/>
            <person name="Cahill P."/>
            <person name="Channer S."/>
            <person name="Cheshatsang Y."/>
            <person name="Chuda L."/>
            <person name="Citroen M."/>
            <person name="Collymore A."/>
            <person name="Cooke P."/>
            <person name="Costello M."/>
            <person name="D'Aco K."/>
            <person name="Daza R."/>
            <person name="De Haan G."/>
            <person name="DeGray S."/>
            <person name="DeMaso C."/>
            <person name="Dhargay N."/>
            <person name="Dooley K."/>
            <person name="Dooley E."/>
            <person name="Doricent M."/>
            <person name="Dorje P."/>
            <person name="Dorjee K."/>
            <person name="Dupes A."/>
            <person name="Elong R."/>
            <person name="Falk J."/>
            <person name="Farina A."/>
            <person name="Faro S."/>
            <person name="Ferguson D."/>
            <person name="Fisher S."/>
            <person name="Foley C.D."/>
            <person name="Franke A."/>
            <person name="Friedrich D."/>
            <person name="Gadbois L."/>
            <person name="Gearin G."/>
            <person name="Gearin C.R."/>
            <person name="Giannoukos G."/>
            <person name="Goode T."/>
            <person name="Graham J."/>
            <person name="Grandbois E."/>
            <person name="Grewal S."/>
            <person name="Gyaltsen K."/>
            <person name="Hafez N."/>
            <person name="Hagos B."/>
            <person name="Hall J."/>
            <person name="Henson C."/>
            <person name="Hollinger A."/>
            <person name="Honan T."/>
            <person name="Huard M.D."/>
            <person name="Hughes L."/>
            <person name="Hurhula B."/>
            <person name="Husby M.E."/>
            <person name="Kamat A."/>
            <person name="Kanga B."/>
            <person name="Kashin S."/>
            <person name="Khazanovich D."/>
            <person name="Kisner P."/>
            <person name="Lance K."/>
            <person name="Lara M."/>
            <person name="Lee W."/>
            <person name="Lennon N."/>
            <person name="Letendre F."/>
            <person name="LeVine R."/>
            <person name="Lipovsky A."/>
            <person name="Liu X."/>
            <person name="Liu J."/>
            <person name="Liu S."/>
            <person name="Lokyitsang T."/>
            <person name="Lokyitsang Y."/>
            <person name="Lubonja R."/>
            <person name="Lui A."/>
            <person name="MacDonald P."/>
            <person name="Magnisalis V."/>
            <person name="Maru K."/>
            <person name="Matthews C."/>
            <person name="McCusker W."/>
            <person name="McDonough S."/>
            <person name="Mehta T."/>
            <person name="Meldrim J."/>
            <person name="Meneus L."/>
            <person name="Mihai O."/>
            <person name="Mihalev A."/>
            <person name="Mihova T."/>
            <person name="Mittelman R."/>
            <person name="Mlenga V."/>
            <person name="Montmayeur A."/>
            <person name="Mulrain L."/>
            <person name="Navidi A."/>
            <person name="Naylor J."/>
            <person name="Negash T."/>
            <person name="Nguyen T."/>
            <person name="Nguyen N."/>
            <person name="Nicol R."/>
            <person name="Norbu C."/>
            <person name="Norbu N."/>
            <person name="Novod N."/>
            <person name="O'Neill B."/>
            <person name="Osman S."/>
            <person name="Markiewicz E."/>
            <person name="Oyono O.L."/>
            <person name="Patti C."/>
            <person name="Phunkhang P."/>
            <person name="Pierre F."/>
            <person name="Priest M."/>
            <person name="Raghuraman S."/>
            <person name="Rege F."/>
            <person name="Reyes R."/>
            <person name="Rise C."/>
            <person name="Rogov P."/>
            <person name="Ross K."/>
            <person name="Ryan E."/>
            <person name="Settipalli S."/>
            <person name="Shea T."/>
            <person name="Sherpa N."/>
            <person name="Shi L."/>
            <person name="Shih D."/>
            <person name="Sparrow T."/>
            <person name="Spaulding J."/>
            <person name="Stalker J."/>
            <person name="Stange-Thomann N."/>
            <person name="Stavropoulos S."/>
            <person name="Stone C."/>
            <person name="Strader C."/>
            <person name="Tesfaye S."/>
            <person name="Thomson T."/>
            <person name="Thoulutsang Y."/>
            <person name="Thoulutsang D."/>
            <person name="Topham K."/>
            <person name="Topping I."/>
            <person name="Tsamla T."/>
            <person name="Vassiliev H."/>
            <person name="Vo A."/>
            <person name="Wangchuk T."/>
            <person name="Wangdi T."/>
            <person name="Weiand M."/>
            <person name="Wilkinson J."/>
            <person name="Wilson A."/>
            <person name="Yadav S."/>
            <person name="Young G."/>
            <person name="Yu Q."/>
            <person name="Zembek L."/>
            <person name="Zhong D."/>
            <person name="Zimmer A."/>
            <person name="Zwirko Z."/>
            <person name="Jaffe D.B."/>
            <person name="Alvarez P."/>
            <person name="Brockman W."/>
            <person name="Butler J."/>
            <person name="Chin C."/>
            <person name="Gnerre S."/>
            <person name="Grabherr M."/>
            <person name="Kleber M."/>
            <person name="Mauceli E."/>
            <person name="MacCallum I."/>
        </authorList>
    </citation>
    <scope>NUCLEOTIDE SEQUENCE [LARGE SCALE GENOMIC DNA]</scope>
    <source>
        <strain evidence="12">Tai18E2 / Tucson 14021-0261.01</strain>
    </source>
</reference>
<dbReference type="PANTHER" id="PTHR24276">
    <property type="entry name" value="POLYSERASE-RELATED"/>
    <property type="match status" value="1"/>
</dbReference>
<keyword evidence="8" id="KW-1133">Transmembrane helix</keyword>
<evidence type="ECO:0000256" key="3">
    <source>
        <dbReference type="ARBA" id="ARBA00022729"/>
    </source>
</evidence>
<keyword evidence="8" id="KW-0812">Transmembrane</keyword>
<keyword evidence="7" id="KW-1015">Disulfide bond</keyword>
<dbReference type="GO" id="GO:0004252">
    <property type="term" value="F:serine-type endopeptidase activity"/>
    <property type="evidence" value="ECO:0007669"/>
    <property type="project" value="InterPro"/>
</dbReference>
<evidence type="ECO:0000313" key="12">
    <source>
        <dbReference type="Proteomes" id="UP000002282"/>
    </source>
</evidence>
<organism evidence="11 12">
    <name type="scientific">Drosophila yakuba</name>
    <name type="common">Fruit fly</name>
    <dbReference type="NCBI Taxonomy" id="7245"/>
    <lineage>
        <taxon>Eukaryota</taxon>
        <taxon>Metazoa</taxon>
        <taxon>Ecdysozoa</taxon>
        <taxon>Arthropoda</taxon>
        <taxon>Hexapoda</taxon>
        <taxon>Insecta</taxon>
        <taxon>Pterygota</taxon>
        <taxon>Neoptera</taxon>
        <taxon>Endopterygota</taxon>
        <taxon>Diptera</taxon>
        <taxon>Brachycera</taxon>
        <taxon>Muscomorpha</taxon>
        <taxon>Ephydroidea</taxon>
        <taxon>Drosophilidae</taxon>
        <taxon>Drosophila</taxon>
        <taxon>Sophophora</taxon>
    </lineage>
</organism>
<dbReference type="EMBL" id="CM000159">
    <property type="protein sequence ID" value="EDW93060.1"/>
    <property type="molecule type" value="Genomic_DNA"/>
</dbReference>
<dbReference type="EC" id="3.4.21.-" evidence="11"/>
<evidence type="ECO:0000256" key="7">
    <source>
        <dbReference type="ARBA" id="ARBA00023157"/>
    </source>
</evidence>
<dbReference type="InterPro" id="IPR001254">
    <property type="entry name" value="Trypsin_dom"/>
</dbReference>
<gene>
    <name evidence="11" type="primary">Dyak\GE20812</name>
    <name evidence="11" type="synonym">dyak_GLEANR_4628</name>
    <name evidence="11" type="synonym">GE20812</name>
    <name evidence="11" type="ORF">Dyak_GE20812</name>
</gene>
<dbReference type="PhylomeDB" id="B4PF05"/>
<evidence type="ECO:0000259" key="10">
    <source>
        <dbReference type="PROSITE" id="PS50240"/>
    </source>
</evidence>
<keyword evidence="2" id="KW-0645">Protease</keyword>
<dbReference type="KEGG" id="dya:Dyak_GE20812"/>
<dbReference type="eggNOG" id="KOG3627">
    <property type="taxonomic scope" value="Eukaryota"/>
</dbReference>
<dbReference type="OMA" id="MTSAHCL"/>
<keyword evidence="5" id="KW-0720">Serine protease</keyword>
<dbReference type="Proteomes" id="UP000002282">
    <property type="component" value="Chromosome 3L"/>
</dbReference>
<evidence type="ECO:0000256" key="9">
    <source>
        <dbReference type="SAM" id="SignalP"/>
    </source>
</evidence>
<reference evidence="11 12" key="2">
    <citation type="journal article" date="2007" name="PLoS Biol.">
        <title>Principles of genome evolution in the Drosophila melanogaster species group.</title>
        <authorList>
            <person name="Ranz J.M."/>
            <person name="Maurin D."/>
            <person name="Chan Y.S."/>
            <person name="von Grotthuss M."/>
            <person name="Hillier L.W."/>
            <person name="Roote J."/>
            <person name="Ashburner M."/>
            <person name="Bergman C.M."/>
        </authorList>
    </citation>
    <scope>NUCLEOTIDE SEQUENCE [LARGE SCALE GENOMIC DNA]</scope>
    <source>
        <strain evidence="12">Tai18E2 / Tucson 14021-0261.01</strain>
    </source>
</reference>
<dbReference type="InterPro" id="IPR050430">
    <property type="entry name" value="Peptidase_S1"/>
</dbReference>
<dbReference type="OrthoDB" id="10059102at2759"/>